<dbReference type="GO" id="GO:0007165">
    <property type="term" value="P:signal transduction"/>
    <property type="evidence" value="ECO:0007669"/>
    <property type="project" value="InterPro"/>
</dbReference>
<dbReference type="SMART" id="SM00324">
    <property type="entry name" value="RhoGAP"/>
    <property type="match status" value="1"/>
</dbReference>
<dbReference type="SUPFAM" id="SSF48350">
    <property type="entry name" value="GTPase activation domain, GAP"/>
    <property type="match status" value="1"/>
</dbReference>
<dbReference type="InterPro" id="IPR000198">
    <property type="entry name" value="RhoGAP_dom"/>
</dbReference>
<dbReference type="InParanoid" id="A0A6J0UFE7"/>
<reference evidence="3" key="1">
    <citation type="submission" date="2025-08" db="UniProtKB">
        <authorList>
            <consortium name="RefSeq"/>
        </authorList>
    </citation>
    <scope>IDENTIFICATION</scope>
</reference>
<dbReference type="GeneID" id="110083655"/>
<dbReference type="Proteomes" id="UP001652642">
    <property type="component" value="Chromosome 3"/>
</dbReference>
<dbReference type="InterPro" id="IPR039102">
    <property type="entry name" value="FAM13"/>
</dbReference>
<protein>
    <submittedName>
        <fullName evidence="3">Protein FAM13A-like isoform X1</fullName>
    </submittedName>
</protein>
<dbReference type="KEGG" id="pvt:110083655"/>
<evidence type="ECO:0000259" key="1">
    <source>
        <dbReference type="PROSITE" id="PS50238"/>
    </source>
</evidence>
<feature type="domain" description="Rho-GAP" evidence="1">
    <location>
        <begin position="35"/>
        <end position="224"/>
    </location>
</feature>
<dbReference type="PANTHER" id="PTHR15904">
    <property type="entry name" value="FAM13"/>
    <property type="match status" value="1"/>
</dbReference>
<dbReference type="InterPro" id="IPR008936">
    <property type="entry name" value="Rho_GTPase_activation_prot"/>
</dbReference>
<dbReference type="Gene3D" id="1.10.555.10">
    <property type="entry name" value="Rho GTPase activation protein"/>
    <property type="match status" value="1"/>
</dbReference>
<dbReference type="OrthoDB" id="185175at2759"/>
<proteinExistence type="predicted"/>
<evidence type="ECO:0000313" key="2">
    <source>
        <dbReference type="Proteomes" id="UP001652642"/>
    </source>
</evidence>
<gene>
    <name evidence="3" type="primary">LOC110083655</name>
</gene>
<sequence length="263" mass="29761">MGTGASFSICQSLSSIEVRRCRNKIGPVPQKAFGVPLNHCTEEGTHHHIPLVVKHMVGYLEEFGLKHKGLFRISGSATKVKSLKQKYDEGKEVNLVNEGDVNSVASLLKLFLNELPVAVFPNNLCYEIFTPFEDNINHIAECTRCLKRLLSSLPKAHYRLFHFLIRFLLKVASYSDVNHMTLENLAIIFGPTLFRIPCSPSGHEKQMLCNAILLCFLQHYEELFLDCPENQTLLSEGNDEPQHLCFTPLPQGLQEQMEEINLP</sequence>
<keyword evidence="2" id="KW-1185">Reference proteome</keyword>
<dbReference type="PANTHER" id="PTHR15904:SF19">
    <property type="entry name" value="PROTEIN FAM13C"/>
    <property type="match status" value="1"/>
</dbReference>
<accession>A0A6J0UFE7</accession>
<dbReference type="AlphaFoldDB" id="A0A6J0UFE7"/>
<dbReference type="Pfam" id="PF00620">
    <property type="entry name" value="RhoGAP"/>
    <property type="match status" value="1"/>
</dbReference>
<evidence type="ECO:0000313" key="3">
    <source>
        <dbReference type="RefSeq" id="XP_020657920.1"/>
    </source>
</evidence>
<dbReference type="PROSITE" id="PS50238">
    <property type="entry name" value="RHOGAP"/>
    <property type="match status" value="1"/>
</dbReference>
<organism evidence="2 3">
    <name type="scientific">Pogona vitticeps</name>
    <name type="common">central bearded dragon</name>
    <dbReference type="NCBI Taxonomy" id="103695"/>
    <lineage>
        <taxon>Eukaryota</taxon>
        <taxon>Metazoa</taxon>
        <taxon>Chordata</taxon>
        <taxon>Craniata</taxon>
        <taxon>Vertebrata</taxon>
        <taxon>Euteleostomi</taxon>
        <taxon>Lepidosauria</taxon>
        <taxon>Squamata</taxon>
        <taxon>Bifurcata</taxon>
        <taxon>Unidentata</taxon>
        <taxon>Episquamata</taxon>
        <taxon>Toxicofera</taxon>
        <taxon>Iguania</taxon>
        <taxon>Acrodonta</taxon>
        <taxon>Agamidae</taxon>
        <taxon>Amphibolurinae</taxon>
        <taxon>Pogona</taxon>
    </lineage>
</organism>
<dbReference type="RefSeq" id="XP_020657920.1">
    <property type="nucleotide sequence ID" value="XM_020802261.2"/>
</dbReference>
<name>A0A6J0UFE7_9SAUR</name>